<dbReference type="InterPro" id="IPR029044">
    <property type="entry name" value="Nucleotide-diphossugar_trans"/>
</dbReference>
<dbReference type="AlphaFoldDB" id="A0A819KZF9"/>
<dbReference type="Gene3D" id="3.90.550.10">
    <property type="entry name" value="Spore Coat Polysaccharide Biosynthesis Protein SpsA, Chain A"/>
    <property type="match status" value="1"/>
</dbReference>
<dbReference type="EMBL" id="CAJOBH010007978">
    <property type="protein sequence ID" value="CAF4099586.1"/>
    <property type="molecule type" value="Genomic_DNA"/>
</dbReference>
<evidence type="ECO:0000256" key="1">
    <source>
        <dbReference type="SAM" id="Phobius"/>
    </source>
</evidence>
<keyword evidence="7" id="KW-1185">Reference proteome</keyword>
<dbReference type="Proteomes" id="UP000681720">
    <property type="component" value="Unassembled WGS sequence"/>
</dbReference>
<dbReference type="SUPFAM" id="SSF53448">
    <property type="entry name" value="Nucleotide-diphospho-sugar transferases"/>
    <property type="match status" value="1"/>
</dbReference>
<accession>A0A819KZF9</accession>
<gene>
    <name evidence="5" type="ORF">BYL167_LOCUS19039</name>
    <name evidence="3" type="ORF">GIL414_LOCUS13209</name>
    <name evidence="2" type="ORF">OVN521_LOCUS12568</name>
    <name evidence="4" type="ORF">SMN809_LOCUS16581</name>
    <name evidence="6" type="ORF">UXM345_LOCUS30965</name>
</gene>
<dbReference type="EMBL" id="CAJOBJ010005304">
    <property type="protein sequence ID" value="CAF4027252.1"/>
    <property type="molecule type" value="Genomic_DNA"/>
</dbReference>
<evidence type="ECO:0000313" key="2">
    <source>
        <dbReference type="EMBL" id="CAF3956926.1"/>
    </source>
</evidence>
<evidence type="ECO:0000313" key="3">
    <source>
        <dbReference type="EMBL" id="CAF4027252.1"/>
    </source>
</evidence>
<keyword evidence="1" id="KW-0472">Membrane</keyword>
<name>A0A819KZF9_9BILA</name>
<organism evidence="2 7">
    <name type="scientific">Rotaria magnacalcarata</name>
    <dbReference type="NCBI Taxonomy" id="392030"/>
    <lineage>
        <taxon>Eukaryota</taxon>
        <taxon>Metazoa</taxon>
        <taxon>Spiralia</taxon>
        <taxon>Gnathifera</taxon>
        <taxon>Rotifera</taxon>
        <taxon>Eurotatoria</taxon>
        <taxon>Bdelloidea</taxon>
        <taxon>Philodinida</taxon>
        <taxon>Philodinidae</taxon>
        <taxon>Rotaria</taxon>
    </lineage>
</organism>
<evidence type="ECO:0000313" key="4">
    <source>
        <dbReference type="EMBL" id="CAF4086020.1"/>
    </source>
</evidence>
<reference evidence="2" key="1">
    <citation type="submission" date="2021-02" db="EMBL/GenBank/DDBJ databases">
        <authorList>
            <person name="Nowell W R."/>
        </authorList>
    </citation>
    <scope>NUCLEOTIDE SEQUENCE</scope>
</reference>
<dbReference type="Pfam" id="PF13641">
    <property type="entry name" value="Glyco_tranf_2_3"/>
    <property type="match status" value="1"/>
</dbReference>
<dbReference type="Proteomes" id="UP000681967">
    <property type="component" value="Unassembled WGS sequence"/>
</dbReference>
<dbReference type="Proteomes" id="UP000676336">
    <property type="component" value="Unassembled WGS sequence"/>
</dbReference>
<dbReference type="EMBL" id="CAJOBI010007449">
    <property type="protein sequence ID" value="CAF4086020.1"/>
    <property type="molecule type" value="Genomic_DNA"/>
</dbReference>
<keyword evidence="1" id="KW-1133">Transmembrane helix</keyword>
<dbReference type="EMBL" id="CAJOBF010008417">
    <property type="protein sequence ID" value="CAF4255236.1"/>
    <property type="molecule type" value="Genomic_DNA"/>
</dbReference>
<keyword evidence="1" id="KW-0812">Transmembrane</keyword>
<evidence type="ECO:0000313" key="7">
    <source>
        <dbReference type="Proteomes" id="UP000663866"/>
    </source>
</evidence>
<dbReference type="CDD" id="cd00761">
    <property type="entry name" value="Glyco_tranf_GTA_type"/>
    <property type="match status" value="1"/>
</dbReference>
<dbReference type="Proteomes" id="UP000663842">
    <property type="component" value="Unassembled WGS sequence"/>
</dbReference>
<protein>
    <submittedName>
        <fullName evidence="2">Uncharacterized protein</fullName>
    </submittedName>
</protein>
<feature type="transmembrane region" description="Helical" evidence="1">
    <location>
        <begin position="6"/>
        <end position="27"/>
    </location>
</feature>
<evidence type="ECO:0000313" key="5">
    <source>
        <dbReference type="EMBL" id="CAF4099586.1"/>
    </source>
</evidence>
<dbReference type="EMBL" id="CAJOBG010001765">
    <property type="protein sequence ID" value="CAF3956926.1"/>
    <property type="molecule type" value="Genomic_DNA"/>
</dbReference>
<sequence length="351" mass="40804">MLTGGSWLYFLIVTLVLSTIYLSTFLYKSDNVKFTSIIWTNLSLQQQLSLRDRILSTAINKSLYTIPRVVVSFTSFSSRLKYIDDTLQSLFRQTYPPDQIYLFIPIKNYSRFNLSSLSPTTIIDIQQTYEGKKLKVIESVDYGPSTKLLGVLHEERSPETILITVDDDTIYHPQLLAYFIKTMLTLTTNSTVGAVCETVFRNQIGWQWSNTYLKNSFCKHGYLAAYAGAAYRRKCFDETIFDYTHVPQGCIVLDDVYIGGYLNRKGIYPYIVNPFPQNNPILHLISYPWSVIKHTTPTKSKLGNVANRRMTIGRTSARLIIFRRTTFRRMLIRRIIFGRMTFRRMTFCRKY</sequence>
<dbReference type="Proteomes" id="UP000663866">
    <property type="component" value="Unassembled WGS sequence"/>
</dbReference>
<comment type="caution">
    <text evidence="2">The sequence shown here is derived from an EMBL/GenBank/DDBJ whole genome shotgun (WGS) entry which is preliminary data.</text>
</comment>
<proteinExistence type="predicted"/>
<evidence type="ECO:0000313" key="6">
    <source>
        <dbReference type="EMBL" id="CAF4255236.1"/>
    </source>
</evidence>